<dbReference type="Proteomes" id="UP000197424">
    <property type="component" value="Chromosome"/>
</dbReference>
<accession>A0A248LK90</accession>
<name>A0A248LK90_9NEIS</name>
<gene>
    <name evidence="1" type="ORF">LHGZ1_1762</name>
</gene>
<dbReference type="RefSeq" id="WP_269472221.1">
    <property type="nucleotide sequence ID" value="NZ_CP022115.1"/>
</dbReference>
<evidence type="ECO:0000313" key="2">
    <source>
        <dbReference type="Proteomes" id="UP000197424"/>
    </source>
</evidence>
<proteinExistence type="predicted"/>
<organism evidence="1 2">
    <name type="scientific">Laribacter hongkongensis</name>
    <dbReference type="NCBI Taxonomy" id="168471"/>
    <lineage>
        <taxon>Bacteria</taxon>
        <taxon>Pseudomonadati</taxon>
        <taxon>Pseudomonadota</taxon>
        <taxon>Betaproteobacteria</taxon>
        <taxon>Neisseriales</taxon>
        <taxon>Aquaspirillaceae</taxon>
        <taxon>Laribacter</taxon>
    </lineage>
</organism>
<sequence>MIDWKNYRQELTGRIGEIGRLSPDTVRGYQTLAGGLSRVP</sequence>
<dbReference type="EMBL" id="CP022115">
    <property type="protein sequence ID" value="ASJ24593.1"/>
    <property type="molecule type" value="Genomic_DNA"/>
</dbReference>
<evidence type="ECO:0000313" key="1">
    <source>
        <dbReference type="EMBL" id="ASJ24593.1"/>
    </source>
</evidence>
<protein>
    <submittedName>
        <fullName evidence="1">Uncharacterized protein</fullName>
    </submittedName>
</protein>
<reference evidence="2" key="1">
    <citation type="submission" date="2017-06" db="EMBL/GenBank/DDBJ databases">
        <title>Whole genome sequence of Laribacter hongkongensis LHGZ1.</title>
        <authorList>
            <person name="Chen D."/>
            <person name="Wu H."/>
            <person name="Chen J."/>
        </authorList>
    </citation>
    <scope>NUCLEOTIDE SEQUENCE [LARGE SCALE GENOMIC DNA]</scope>
    <source>
        <strain evidence="2">LHGZ1</strain>
    </source>
</reference>
<dbReference type="AlphaFoldDB" id="A0A248LK90"/>